<keyword evidence="3" id="KW-1185">Reference proteome</keyword>
<dbReference type="Proteomes" id="UP000264120">
    <property type="component" value="Plasmid unnamed2"/>
</dbReference>
<name>A0A347WGE6_9PROT</name>
<geneLocation type="plasmid" evidence="1 3">
    <name>unnamed2</name>
</geneLocation>
<dbReference type="KEGG" id="ksc:CD178_03218"/>
<evidence type="ECO:0000313" key="3">
    <source>
        <dbReference type="Proteomes" id="UP000264120"/>
    </source>
</evidence>
<protein>
    <submittedName>
        <fullName evidence="1">Uncharacterized protein</fullName>
    </submittedName>
</protein>
<gene>
    <name evidence="1" type="ORF">CD178_03195</name>
    <name evidence="2" type="ORF">CD178_03218</name>
</gene>
<reference evidence="1 3" key="1">
    <citation type="submission" date="2017-08" db="EMBL/GenBank/DDBJ databases">
        <title>Complete genome sequence of Gluconacetobacter saccharivorans CV1 isolated from Fermented Vinegar.</title>
        <authorList>
            <person name="Kim S.-Y."/>
        </authorList>
    </citation>
    <scope>NUCLEOTIDE SEQUENCE [LARGE SCALE GENOMIC DNA]</scope>
    <source>
        <strain evidence="1 3">CV1</strain>
        <plasmid evidence="1 3">unnamed2</plasmid>
    </source>
</reference>
<proteinExistence type="predicted"/>
<dbReference type="KEGG" id="ksc:CD178_03195"/>
<dbReference type="EMBL" id="CP023038">
    <property type="protein sequence ID" value="AXY23939.1"/>
    <property type="molecule type" value="Genomic_DNA"/>
</dbReference>
<dbReference type="EMBL" id="CP023038">
    <property type="protein sequence ID" value="AXY23962.1"/>
    <property type="molecule type" value="Genomic_DNA"/>
</dbReference>
<evidence type="ECO:0000313" key="1">
    <source>
        <dbReference type="EMBL" id="AXY23939.1"/>
    </source>
</evidence>
<evidence type="ECO:0000313" key="2">
    <source>
        <dbReference type="EMBL" id="AXY23962.1"/>
    </source>
</evidence>
<accession>A0A347WGE6</accession>
<keyword evidence="1" id="KW-0614">Plasmid</keyword>
<dbReference type="AlphaFoldDB" id="A0A347WGE6"/>
<organism evidence="1 3">
    <name type="scientific">Komagataeibacter saccharivorans</name>
    <dbReference type="NCBI Taxonomy" id="265959"/>
    <lineage>
        <taxon>Bacteria</taxon>
        <taxon>Pseudomonadati</taxon>
        <taxon>Pseudomonadota</taxon>
        <taxon>Alphaproteobacteria</taxon>
        <taxon>Acetobacterales</taxon>
        <taxon>Acetobacteraceae</taxon>
        <taxon>Komagataeibacter</taxon>
    </lineage>
</organism>
<sequence length="127" mass="14711">MGSRRFVVSPDVCAIQKSHSECHSLLFLNQCEQPLPYAELRPADEKLRSPPPRTQFSGDTPPFRAILMTPENRCYRPPQIMWRRLAPRANLLNQRFPDRPCLVRKGACSVSFFHPYNMGRNSRSDRP</sequence>